<feature type="region of interest" description="Disordered" evidence="1">
    <location>
        <begin position="1"/>
        <end position="22"/>
    </location>
</feature>
<evidence type="ECO:0000313" key="3">
    <source>
        <dbReference type="Proteomes" id="UP000234681"/>
    </source>
</evidence>
<gene>
    <name evidence="2" type="ORF">rCG_42823</name>
</gene>
<evidence type="ECO:0000313" key="2">
    <source>
        <dbReference type="EMBL" id="EDL89526.1"/>
    </source>
</evidence>
<dbReference type="AlphaFoldDB" id="A6K168"/>
<protein>
    <submittedName>
        <fullName evidence="2">RCG42823</fullName>
    </submittedName>
</protein>
<evidence type="ECO:0000256" key="1">
    <source>
        <dbReference type="SAM" id="MobiDB-lite"/>
    </source>
</evidence>
<sequence length="47" mass="4923">MAGVGVRGEALKRGSEGSQQEVGNSSLFLRMGVASQSKLCKLRSQAL</sequence>
<dbReference type="Proteomes" id="UP000234681">
    <property type="component" value="Chromosome 12"/>
</dbReference>
<proteinExistence type="predicted"/>
<accession>A6K168</accession>
<dbReference type="EMBL" id="CH474012">
    <property type="protein sequence ID" value="EDL89526.1"/>
    <property type="molecule type" value="Genomic_DNA"/>
</dbReference>
<name>A6K168_RAT</name>
<reference evidence="2 3" key="1">
    <citation type="submission" date="2005-07" db="EMBL/GenBank/DDBJ databases">
        <authorList>
            <person name="Mural R.J."/>
            <person name="Li P.W."/>
            <person name="Adams M.D."/>
            <person name="Amanatides P.G."/>
            <person name="Baden-Tillson H."/>
            <person name="Barnstead M."/>
            <person name="Chin S.H."/>
            <person name="Dew I."/>
            <person name="Evans C.A."/>
            <person name="Ferriera S."/>
            <person name="Flanigan M."/>
            <person name="Fosler C."/>
            <person name="Glodek A."/>
            <person name="Gu Z."/>
            <person name="Holt R.A."/>
            <person name="Jennings D."/>
            <person name="Kraft C.L."/>
            <person name="Lu F."/>
            <person name="Nguyen T."/>
            <person name="Nusskern D.R."/>
            <person name="Pfannkoch C.M."/>
            <person name="Sitter C."/>
            <person name="Sutton G.G."/>
            <person name="Venter J.C."/>
            <person name="Wang Z."/>
            <person name="Woodage T."/>
            <person name="Zheng X.H."/>
            <person name="Zhong F."/>
        </authorList>
    </citation>
    <scope>NUCLEOTIDE SEQUENCE [LARGE SCALE GENOMIC DNA]</scope>
    <source>
        <strain>BN</strain>
        <strain evidence="3">Sprague-Dawley</strain>
    </source>
</reference>
<organism evidence="2 3">
    <name type="scientific">Rattus norvegicus</name>
    <name type="common">Rat</name>
    <dbReference type="NCBI Taxonomy" id="10116"/>
    <lineage>
        <taxon>Eukaryota</taxon>
        <taxon>Metazoa</taxon>
        <taxon>Chordata</taxon>
        <taxon>Craniata</taxon>
        <taxon>Vertebrata</taxon>
        <taxon>Euteleostomi</taxon>
        <taxon>Mammalia</taxon>
        <taxon>Eutheria</taxon>
        <taxon>Euarchontoglires</taxon>
        <taxon>Glires</taxon>
        <taxon>Rodentia</taxon>
        <taxon>Myomorpha</taxon>
        <taxon>Muroidea</taxon>
        <taxon>Muridae</taxon>
        <taxon>Murinae</taxon>
        <taxon>Rattus</taxon>
    </lineage>
</organism>